<dbReference type="PANTHER" id="PTHR36369">
    <property type="entry name" value="TRANSMEMBRANE PROTEIN"/>
    <property type="match status" value="1"/>
</dbReference>
<dbReference type="Proteomes" id="UP000236161">
    <property type="component" value="Unassembled WGS sequence"/>
</dbReference>
<feature type="transmembrane region" description="Helical" evidence="2">
    <location>
        <begin position="265"/>
        <end position="283"/>
    </location>
</feature>
<accession>A0A2I0A9Q9</accession>
<name>A0A2I0A9Q9_9ASPA</name>
<dbReference type="OrthoDB" id="1921606at2759"/>
<keyword evidence="2" id="KW-1133">Transmembrane helix</keyword>
<dbReference type="STRING" id="1088818.A0A2I0A9Q9"/>
<reference evidence="3 4" key="1">
    <citation type="journal article" date="2017" name="Nature">
        <title>The Apostasia genome and the evolution of orchids.</title>
        <authorList>
            <person name="Zhang G.Q."/>
            <person name="Liu K.W."/>
            <person name="Li Z."/>
            <person name="Lohaus R."/>
            <person name="Hsiao Y.Y."/>
            <person name="Niu S.C."/>
            <person name="Wang J.Y."/>
            <person name="Lin Y.C."/>
            <person name="Xu Q."/>
            <person name="Chen L.J."/>
            <person name="Yoshida K."/>
            <person name="Fujiwara S."/>
            <person name="Wang Z.W."/>
            <person name="Zhang Y.Q."/>
            <person name="Mitsuda N."/>
            <person name="Wang M."/>
            <person name="Liu G.H."/>
            <person name="Pecoraro L."/>
            <person name="Huang H.X."/>
            <person name="Xiao X.J."/>
            <person name="Lin M."/>
            <person name="Wu X.Y."/>
            <person name="Wu W.L."/>
            <person name="Chen Y.Y."/>
            <person name="Chang S.B."/>
            <person name="Sakamoto S."/>
            <person name="Ohme-Takagi M."/>
            <person name="Yagi M."/>
            <person name="Zeng S.J."/>
            <person name="Shen C.Y."/>
            <person name="Yeh C.M."/>
            <person name="Luo Y.B."/>
            <person name="Tsai W.C."/>
            <person name="Van de Peer Y."/>
            <person name="Liu Z.J."/>
        </authorList>
    </citation>
    <scope>NUCLEOTIDE SEQUENCE [LARGE SCALE GENOMIC DNA]</scope>
    <source>
        <strain evidence="4">cv. Shenzhen</strain>
        <tissue evidence="3">Stem</tissue>
    </source>
</reference>
<feature type="transmembrane region" description="Helical" evidence="2">
    <location>
        <begin position="295"/>
        <end position="318"/>
    </location>
</feature>
<evidence type="ECO:0000256" key="1">
    <source>
        <dbReference type="SAM" id="MobiDB-lite"/>
    </source>
</evidence>
<sequence>MILLALNPFAVSCYVNLSAVDRYEYQAQLQKNLLYLAAIADAQPPNQAVRPQMVHHPAMQQGSPFGQQVVGFPPRPPLQYNTQQIQEPQQQQQQIYPQVMPFPGNMGMRPGMMNGMLAIHPEPFRGTNSELSAGPSRSEASRGGGNVPASSTIDVPGKKQDAGKLTTPHSSSAPPTTSAADGSSTSAAQRGAGEATTQTPAATEKSEVFGILLQPYHEHPLPDSRHLPSQIRVVRTASNGSDFSPFPYKGQPPTHPRKPTSLQSLFLLVPATVFFFLQMDLIFEWPVEALVFRYSATIGGSLCTCLALLAAALSFWRFRFLGSASASKTPAAAVVSLTPPPPPPSAATNSFREPTIFASSVPDGLCREDCESSPKGRFTAYFLAEEDVNGGEEEVEIDGVNDVLD</sequence>
<keyword evidence="4" id="KW-1185">Reference proteome</keyword>
<dbReference type="EMBL" id="KZ452008">
    <property type="protein sequence ID" value="PKA52303.1"/>
    <property type="molecule type" value="Genomic_DNA"/>
</dbReference>
<evidence type="ECO:0000313" key="3">
    <source>
        <dbReference type="EMBL" id="PKA52303.1"/>
    </source>
</evidence>
<gene>
    <name evidence="3" type="primary">GIF3</name>
    <name evidence="3" type="ORF">AXF42_Ash010199</name>
</gene>
<proteinExistence type="predicted"/>
<dbReference type="AlphaFoldDB" id="A0A2I0A9Q9"/>
<evidence type="ECO:0000313" key="4">
    <source>
        <dbReference type="Proteomes" id="UP000236161"/>
    </source>
</evidence>
<feature type="compositionally biased region" description="Low complexity" evidence="1">
    <location>
        <begin position="166"/>
        <end position="188"/>
    </location>
</feature>
<keyword evidence="2" id="KW-0812">Transmembrane</keyword>
<dbReference type="PANTHER" id="PTHR36369:SF1">
    <property type="entry name" value="TRANSMEMBRANE PROTEIN"/>
    <property type="match status" value="1"/>
</dbReference>
<protein>
    <submittedName>
        <fullName evidence="3">GRF1-interacting factor 3</fullName>
    </submittedName>
</protein>
<feature type="region of interest" description="Disordered" evidence="1">
    <location>
        <begin position="116"/>
        <end position="204"/>
    </location>
</feature>
<organism evidence="3 4">
    <name type="scientific">Apostasia shenzhenica</name>
    <dbReference type="NCBI Taxonomy" id="1088818"/>
    <lineage>
        <taxon>Eukaryota</taxon>
        <taxon>Viridiplantae</taxon>
        <taxon>Streptophyta</taxon>
        <taxon>Embryophyta</taxon>
        <taxon>Tracheophyta</taxon>
        <taxon>Spermatophyta</taxon>
        <taxon>Magnoliopsida</taxon>
        <taxon>Liliopsida</taxon>
        <taxon>Asparagales</taxon>
        <taxon>Orchidaceae</taxon>
        <taxon>Apostasioideae</taxon>
        <taxon>Apostasia</taxon>
    </lineage>
</organism>
<evidence type="ECO:0000256" key="2">
    <source>
        <dbReference type="SAM" id="Phobius"/>
    </source>
</evidence>
<keyword evidence="2" id="KW-0472">Membrane</keyword>